<sequence>MAVGSESPIERFDRILYWQCHILRMLGMDGYDCRLEHSKLSAAAKLMAGLFMVISFYDVLVLFRDDLFGKSFVLSTICLGCIGWGRILGGFSHRDDLPRLMHMARDTYLLANLHDIFRHGVMLYTLLFLEYCRLGCTYPSSIRTVPAAQLLPVERAYSPQAIVEVLSLTFHLVMTLYVMRTSIWLPGLFLIPLCTIQLLIFCIPGTLIELKASKLTARDAPAEQANRSPTAALQPASEWAYLLTSI</sequence>
<evidence type="ECO:0000313" key="2">
    <source>
        <dbReference type="EnsemblMetazoa" id="ACON013512-PA"/>
    </source>
</evidence>
<organism evidence="2 3">
    <name type="scientific">Anopheles coluzzii</name>
    <name type="common">African malaria mosquito</name>
    <dbReference type="NCBI Taxonomy" id="1518534"/>
    <lineage>
        <taxon>Eukaryota</taxon>
        <taxon>Metazoa</taxon>
        <taxon>Ecdysozoa</taxon>
        <taxon>Arthropoda</taxon>
        <taxon>Hexapoda</taxon>
        <taxon>Insecta</taxon>
        <taxon>Pterygota</taxon>
        <taxon>Neoptera</taxon>
        <taxon>Endopterygota</taxon>
        <taxon>Diptera</taxon>
        <taxon>Nematocera</taxon>
        <taxon>Culicoidea</taxon>
        <taxon>Culicidae</taxon>
        <taxon>Anophelinae</taxon>
        <taxon>Anopheles</taxon>
    </lineage>
</organism>
<evidence type="ECO:0000313" key="3">
    <source>
        <dbReference type="Proteomes" id="UP001105220"/>
    </source>
</evidence>
<keyword evidence="1" id="KW-0812">Transmembrane</keyword>
<feature type="transmembrane region" description="Helical" evidence="1">
    <location>
        <begin position="72"/>
        <end position="91"/>
    </location>
</feature>
<keyword evidence="3" id="KW-1185">Reference proteome</keyword>
<proteinExistence type="predicted"/>
<keyword evidence="1" id="KW-0472">Membrane</keyword>
<keyword evidence="1" id="KW-1133">Transmembrane helix</keyword>
<dbReference type="Proteomes" id="UP001105220">
    <property type="component" value="Unplaced"/>
</dbReference>
<feature type="transmembrane region" description="Helical" evidence="1">
    <location>
        <begin position="161"/>
        <end position="179"/>
    </location>
</feature>
<dbReference type="AlphaFoldDB" id="A0A6E8W786"/>
<feature type="transmembrane region" description="Helical" evidence="1">
    <location>
        <begin position="185"/>
        <end position="208"/>
    </location>
</feature>
<reference key="1">
    <citation type="journal article" date="2019" name="Genes (Basel)">
        <title>A High-Quality De novo Genome Assembly from a Single Mosquito Using PacBio Sequencing.</title>
        <authorList>
            <person name="Kingan S.B."/>
            <person name="Heaton H."/>
            <person name="Cudini J."/>
            <person name="Lambert C.C."/>
            <person name="Baybayan P."/>
            <person name="Galvin B.D."/>
            <person name="Durbin R."/>
            <person name="Korlach J."/>
            <person name="Lawniczak M.K.N."/>
        </authorList>
    </citation>
    <scope>NUCLEOTIDE SEQUENCE [LARGE SCALE GENOMIC DNA]</scope>
    <source>
        <strain>Mali-NIH</strain>
    </source>
</reference>
<protein>
    <submittedName>
        <fullName evidence="2">Uncharacterized protein</fullName>
    </submittedName>
</protein>
<feature type="transmembrane region" description="Helical" evidence="1">
    <location>
        <begin position="42"/>
        <end position="60"/>
    </location>
</feature>
<dbReference type="EnsemblMetazoa" id="ACON013512-RA">
    <property type="protein sequence ID" value="ACON013512-PA"/>
    <property type="gene ID" value="ACON013512"/>
</dbReference>
<evidence type="ECO:0000256" key="1">
    <source>
        <dbReference type="SAM" id="Phobius"/>
    </source>
</evidence>
<name>A0A6E8W786_ANOCL</name>
<reference evidence="2" key="2">
    <citation type="submission" date="2020-05" db="UniProtKB">
        <authorList>
            <consortium name="EnsemblMetazoa"/>
        </authorList>
    </citation>
    <scope>IDENTIFICATION</scope>
    <source>
        <strain evidence="2">Ngousso</strain>
    </source>
</reference>
<accession>A0A6E8W786</accession>
<dbReference type="VEuPathDB" id="VectorBase:ACON013512"/>